<dbReference type="STRING" id="1182543.W9WNE0"/>
<dbReference type="SUPFAM" id="SSF118310">
    <property type="entry name" value="AN1-like Zinc finger"/>
    <property type="match status" value="1"/>
</dbReference>
<accession>W9WNE0</accession>
<dbReference type="InterPro" id="IPR022617">
    <property type="entry name" value="Rad60/SUMO-like_dom"/>
</dbReference>
<dbReference type="Pfam" id="PF11976">
    <property type="entry name" value="Rad60-SLD"/>
    <property type="match status" value="1"/>
</dbReference>
<dbReference type="InterPro" id="IPR035896">
    <property type="entry name" value="AN1-like_Znf"/>
</dbReference>
<dbReference type="Gene3D" id="3.10.20.90">
    <property type="entry name" value="Phosphatidylinositol 3-kinase Catalytic Subunit, Chain A, domain 1"/>
    <property type="match status" value="1"/>
</dbReference>
<dbReference type="eggNOG" id="ENOG502SA79">
    <property type="taxonomic scope" value="Eukaryota"/>
</dbReference>
<reference evidence="8 9" key="1">
    <citation type="submission" date="2013-03" db="EMBL/GenBank/DDBJ databases">
        <title>The Genome Sequence of Cladophialophora psammophila CBS 110553.</title>
        <authorList>
            <consortium name="The Broad Institute Genomics Platform"/>
            <person name="Cuomo C."/>
            <person name="de Hoog S."/>
            <person name="Gorbushina A."/>
            <person name="Walker B."/>
            <person name="Young S.K."/>
            <person name="Zeng Q."/>
            <person name="Gargeya S."/>
            <person name="Fitzgerald M."/>
            <person name="Haas B."/>
            <person name="Abouelleil A."/>
            <person name="Allen A.W."/>
            <person name="Alvarado L."/>
            <person name="Arachchi H.M."/>
            <person name="Berlin A.M."/>
            <person name="Chapman S.B."/>
            <person name="Gainer-Dewar J."/>
            <person name="Goldberg J."/>
            <person name="Griggs A."/>
            <person name="Gujja S."/>
            <person name="Hansen M."/>
            <person name="Howarth C."/>
            <person name="Imamovic A."/>
            <person name="Ireland A."/>
            <person name="Larimer J."/>
            <person name="McCowan C."/>
            <person name="Murphy C."/>
            <person name="Pearson M."/>
            <person name="Poon T.W."/>
            <person name="Priest M."/>
            <person name="Roberts A."/>
            <person name="Saif S."/>
            <person name="Shea T."/>
            <person name="Sisk P."/>
            <person name="Sykes S."/>
            <person name="Wortman J."/>
            <person name="Nusbaum C."/>
            <person name="Birren B."/>
        </authorList>
    </citation>
    <scope>NUCLEOTIDE SEQUENCE [LARGE SCALE GENOMIC DNA]</scope>
    <source>
        <strain evidence="8 9">CBS 110553</strain>
    </source>
</reference>
<feature type="compositionally biased region" description="Polar residues" evidence="5">
    <location>
        <begin position="83"/>
        <end position="110"/>
    </location>
</feature>
<dbReference type="GeneID" id="19192125"/>
<evidence type="ECO:0000256" key="2">
    <source>
        <dbReference type="ARBA" id="ARBA00022771"/>
    </source>
</evidence>
<dbReference type="EMBL" id="AMGX01000011">
    <property type="protein sequence ID" value="EXJ69383.1"/>
    <property type="molecule type" value="Genomic_DNA"/>
</dbReference>
<dbReference type="AlphaFoldDB" id="W9WNE0"/>
<proteinExistence type="predicted"/>
<dbReference type="GO" id="GO:0008270">
    <property type="term" value="F:zinc ion binding"/>
    <property type="evidence" value="ECO:0007669"/>
    <property type="project" value="UniProtKB-KW"/>
</dbReference>
<feature type="domain" description="AN1-type" evidence="7">
    <location>
        <begin position="144"/>
        <end position="193"/>
    </location>
</feature>
<dbReference type="HOGENOM" id="CLU_010412_4_1_1"/>
<organism evidence="8 9">
    <name type="scientific">Cladophialophora psammophila CBS 110553</name>
    <dbReference type="NCBI Taxonomy" id="1182543"/>
    <lineage>
        <taxon>Eukaryota</taxon>
        <taxon>Fungi</taxon>
        <taxon>Dikarya</taxon>
        <taxon>Ascomycota</taxon>
        <taxon>Pezizomycotina</taxon>
        <taxon>Eurotiomycetes</taxon>
        <taxon>Chaetothyriomycetidae</taxon>
        <taxon>Chaetothyriales</taxon>
        <taxon>Herpotrichiellaceae</taxon>
        <taxon>Cladophialophora</taxon>
    </lineage>
</organism>
<dbReference type="InterPro" id="IPR000058">
    <property type="entry name" value="Znf_AN1"/>
</dbReference>
<feature type="region of interest" description="Disordered" evidence="5">
    <location>
        <begin position="76"/>
        <end position="156"/>
    </location>
</feature>
<name>W9WNE0_9EURO</name>
<keyword evidence="9" id="KW-1185">Reference proteome</keyword>
<comment type="caution">
    <text evidence="8">The sequence shown here is derived from an EMBL/GenBank/DDBJ whole genome shotgun (WGS) entry which is preliminary data.</text>
</comment>
<sequence length="214" mass="22835">MNRSRSGSATSNTGKDLPADNMAIQVQISDEKTIKLNVRPVHTVSNVLEFLSASTNLPADVQLMLDGKPLEPSTTVGELKLQESPTLKLSSPPRSTTPTDASQPLPQPASTDMKIASQSTSTSTSTSTSSTPIPSGAATPTKRKSNKPRCSKDGCKAPAQPIVGDCGFCQKRFCGKHRMLESHNCEGLEDARKADKDRNAAKLEGERTVMLRGL</sequence>
<feature type="compositionally biased region" description="Low complexity" evidence="5">
    <location>
        <begin position="116"/>
        <end position="140"/>
    </location>
</feature>
<keyword evidence="3" id="KW-0862">Zinc</keyword>
<dbReference type="SUPFAM" id="SSF54236">
    <property type="entry name" value="Ubiquitin-like"/>
    <property type="match status" value="1"/>
</dbReference>
<evidence type="ECO:0000313" key="8">
    <source>
        <dbReference type="EMBL" id="EXJ69383.1"/>
    </source>
</evidence>
<evidence type="ECO:0000256" key="3">
    <source>
        <dbReference type="ARBA" id="ARBA00022833"/>
    </source>
</evidence>
<evidence type="ECO:0000259" key="6">
    <source>
        <dbReference type="PROSITE" id="PS50053"/>
    </source>
</evidence>
<dbReference type="OrthoDB" id="428577at2759"/>
<evidence type="ECO:0000256" key="1">
    <source>
        <dbReference type="ARBA" id="ARBA00022723"/>
    </source>
</evidence>
<dbReference type="InterPro" id="IPR000626">
    <property type="entry name" value="Ubiquitin-like_dom"/>
</dbReference>
<dbReference type="Proteomes" id="UP000019471">
    <property type="component" value="Unassembled WGS sequence"/>
</dbReference>
<feature type="domain" description="Ubiquitin-like" evidence="6">
    <location>
        <begin position="22"/>
        <end position="89"/>
    </location>
</feature>
<dbReference type="Gene3D" id="4.10.1110.10">
    <property type="entry name" value="AN1-like Zinc finger"/>
    <property type="match status" value="1"/>
</dbReference>
<dbReference type="PROSITE" id="PS50053">
    <property type="entry name" value="UBIQUITIN_2"/>
    <property type="match status" value="1"/>
</dbReference>
<dbReference type="RefSeq" id="XP_007746198.1">
    <property type="nucleotide sequence ID" value="XM_007748008.1"/>
</dbReference>
<evidence type="ECO:0000313" key="9">
    <source>
        <dbReference type="Proteomes" id="UP000019471"/>
    </source>
</evidence>
<protein>
    <recommendedName>
        <fullName evidence="10">AN1-type domain-containing protein</fullName>
    </recommendedName>
</protein>
<dbReference type="InterPro" id="IPR029071">
    <property type="entry name" value="Ubiquitin-like_domsf"/>
</dbReference>
<evidence type="ECO:0008006" key="10">
    <source>
        <dbReference type="Google" id="ProtNLM"/>
    </source>
</evidence>
<evidence type="ECO:0000256" key="4">
    <source>
        <dbReference type="PROSITE-ProRule" id="PRU00449"/>
    </source>
</evidence>
<keyword evidence="2 4" id="KW-0863">Zinc-finger</keyword>
<evidence type="ECO:0000259" key="7">
    <source>
        <dbReference type="PROSITE" id="PS51039"/>
    </source>
</evidence>
<dbReference type="Pfam" id="PF01428">
    <property type="entry name" value="zf-AN1"/>
    <property type="match status" value="1"/>
</dbReference>
<dbReference type="CDD" id="cd17039">
    <property type="entry name" value="Ubl_ubiquitin_like"/>
    <property type="match status" value="1"/>
</dbReference>
<evidence type="ECO:0000256" key="5">
    <source>
        <dbReference type="SAM" id="MobiDB-lite"/>
    </source>
</evidence>
<keyword evidence="1" id="KW-0479">Metal-binding</keyword>
<gene>
    <name evidence="8" type="ORF">A1O5_07419</name>
</gene>
<dbReference type="SMART" id="SM00154">
    <property type="entry name" value="ZnF_AN1"/>
    <property type="match status" value="1"/>
</dbReference>
<dbReference type="PROSITE" id="PS51039">
    <property type="entry name" value="ZF_AN1"/>
    <property type="match status" value="1"/>
</dbReference>